<accession>A0AAW9KED6</accession>
<proteinExistence type="predicted"/>
<evidence type="ECO:0000313" key="1">
    <source>
        <dbReference type="EMBL" id="MDZ7543821.1"/>
    </source>
</evidence>
<dbReference type="Proteomes" id="UP001288944">
    <property type="component" value="Unassembled WGS sequence"/>
</dbReference>
<dbReference type="AlphaFoldDB" id="A0AAW9KED6"/>
<sequence length="132" mass="15242">ALAEARNTSVAVDDKSIEELKGSFDCIKEIIQNQKIGTDKYFDRIAFKQNEYWGDKEKTNVIDVREIIAIMNMFNPYLYNPNEPTHPIQSYTGKEVSLKKFLKLAPEDAKNKDGDVNFRNKVVKNMRNIIPD</sequence>
<dbReference type="EMBL" id="WNUR01001674">
    <property type="protein sequence ID" value="MDZ7543821.1"/>
    <property type="molecule type" value="Genomic_DNA"/>
</dbReference>
<feature type="non-terminal residue" evidence="1">
    <location>
        <position position="132"/>
    </location>
</feature>
<feature type="non-terminal residue" evidence="1">
    <location>
        <position position="1"/>
    </location>
</feature>
<name>A0AAW9KED6_CLOPF</name>
<organism evidence="1 2">
    <name type="scientific">Clostridium perfringens</name>
    <dbReference type="NCBI Taxonomy" id="1502"/>
    <lineage>
        <taxon>Bacteria</taxon>
        <taxon>Bacillati</taxon>
        <taxon>Bacillota</taxon>
        <taxon>Clostridia</taxon>
        <taxon>Eubacteriales</taxon>
        <taxon>Clostridiaceae</taxon>
        <taxon>Clostridium</taxon>
    </lineage>
</organism>
<reference evidence="1" key="1">
    <citation type="submission" date="2019-11" db="EMBL/GenBank/DDBJ databases">
        <title>Characterization of Clostridium perfringens isolates from swine manure treated agricultural soils.</title>
        <authorList>
            <person name="Wushke S.T."/>
        </authorList>
    </citation>
    <scope>NUCLEOTIDE SEQUENCE</scope>
    <source>
        <strain evidence="1">X62</strain>
    </source>
</reference>
<protein>
    <submittedName>
        <fullName evidence="1">AIPR protein</fullName>
    </submittedName>
</protein>
<gene>
    <name evidence="1" type="ORF">GNF83_22185</name>
</gene>
<evidence type="ECO:0000313" key="2">
    <source>
        <dbReference type="Proteomes" id="UP001288944"/>
    </source>
</evidence>
<comment type="caution">
    <text evidence="1">The sequence shown here is derived from an EMBL/GenBank/DDBJ whole genome shotgun (WGS) entry which is preliminary data.</text>
</comment>